<evidence type="ECO:0000256" key="13">
    <source>
        <dbReference type="ARBA" id="ARBA00023239"/>
    </source>
</evidence>
<evidence type="ECO:0000256" key="11">
    <source>
        <dbReference type="ARBA" id="ARBA00023166"/>
    </source>
</evidence>
<dbReference type="PANTHER" id="PTHR10977">
    <property type="entry name" value="DIPHOSPHOMEVALONATE DECARBOXYLASE"/>
    <property type="match status" value="1"/>
</dbReference>
<evidence type="ECO:0000256" key="8">
    <source>
        <dbReference type="ARBA" id="ARBA00022955"/>
    </source>
</evidence>
<dbReference type="InterPro" id="IPR053859">
    <property type="entry name" value="MVD-like_N"/>
</dbReference>
<keyword evidence="9 16" id="KW-0756">Sterol biosynthesis</keyword>
<comment type="pathway">
    <text evidence="16">Steroid biosynthesis; cholesterol biosynthesis.</text>
</comment>
<keyword evidence="13 15" id="KW-0456">Lyase</keyword>
<dbReference type="InterPro" id="IPR036554">
    <property type="entry name" value="GHMP_kinase_C_sf"/>
</dbReference>
<dbReference type="Pfam" id="PF22700">
    <property type="entry name" value="MVD-like_N"/>
    <property type="match status" value="1"/>
</dbReference>
<keyword evidence="11 16" id="KW-1207">Sterol metabolism</keyword>
<evidence type="ECO:0000256" key="10">
    <source>
        <dbReference type="ARBA" id="ARBA00023098"/>
    </source>
</evidence>
<evidence type="ECO:0000256" key="2">
    <source>
        <dbReference type="ARBA" id="ARBA00008831"/>
    </source>
</evidence>
<dbReference type="NCBIfam" id="TIGR01240">
    <property type="entry name" value="mevDPdecarb"/>
    <property type="match status" value="1"/>
</dbReference>
<comment type="similarity">
    <text evidence="2 15 16">Belongs to the diphosphomevalonate decarboxylase family.</text>
</comment>
<evidence type="ECO:0000256" key="4">
    <source>
        <dbReference type="ARBA" id="ARBA00019335"/>
    </source>
</evidence>
<dbReference type="GO" id="GO:0019287">
    <property type="term" value="P:isopentenyl diphosphate biosynthetic process, mevalonate pathway"/>
    <property type="evidence" value="ECO:0007669"/>
    <property type="project" value="UniProtKB-UniRule"/>
</dbReference>
<proteinExistence type="inferred from homology"/>
<sequence length="398" mass="44016">MVEVIAPVNIALLKYWGKVDDLNIVPVADSLSLTLNSKHLHSRTKITLSDGVGQTFTLNGIQQVLPNRVKDVIIASQLRAMQKGAFNRFKRLDINSINNFPTAAGLASSASGMASLAFGLSVLYGLDGDVAALARRGSGSACRSMFGGIVHWKRFPSESKFRYQTVEQLFPHTHWPELRVLICVTSSHSKPVSSSVAMRRTVSTSPLFREARATVVRERLPRFVDALARRDFPTLAELTMRESNELHALCLDSWPPAIYLNATSFAIIDFVHTLNARLQRCVVAYTFDAGPNAFLLTLADDAPLVLTLLSECFRSPSVNLNEHKDKAKKARLEESTDQRPHNFANLEVKGIQYASVDLSRSSVFAELLEVLPRCPNSIQYVLSTEIGPGPQVLKKNEQ</sequence>
<keyword evidence="5 16" id="KW-0444">Lipid biosynthesis</keyword>
<evidence type="ECO:0000259" key="17">
    <source>
        <dbReference type="Pfam" id="PF18376"/>
    </source>
</evidence>
<dbReference type="PANTHER" id="PTHR10977:SF3">
    <property type="entry name" value="DIPHOSPHOMEVALONATE DECARBOXYLASE"/>
    <property type="match status" value="1"/>
</dbReference>
<comment type="catalytic activity">
    <reaction evidence="14 15 16">
        <text>(R)-5-diphosphomevalonate + ATP = isopentenyl diphosphate + ADP + phosphate + CO2</text>
        <dbReference type="Rhea" id="RHEA:23732"/>
        <dbReference type="ChEBI" id="CHEBI:16526"/>
        <dbReference type="ChEBI" id="CHEBI:30616"/>
        <dbReference type="ChEBI" id="CHEBI:43474"/>
        <dbReference type="ChEBI" id="CHEBI:57557"/>
        <dbReference type="ChEBI" id="CHEBI:128769"/>
        <dbReference type="ChEBI" id="CHEBI:456216"/>
        <dbReference type="EC" id="4.1.1.33"/>
    </reaction>
</comment>
<dbReference type="GO" id="GO:0005524">
    <property type="term" value="F:ATP binding"/>
    <property type="evidence" value="ECO:0007669"/>
    <property type="project" value="UniProtKB-UniRule"/>
</dbReference>
<keyword evidence="16" id="KW-0153">Cholesterol metabolism</keyword>
<dbReference type="Pfam" id="PF18376">
    <property type="entry name" value="MDD_C"/>
    <property type="match status" value="1"/>
</dbReference>
<dbReference type="InterPro" id="IPR020568">
    <property type="entry name" value="Ribosomal_Su5_D2-typ_SF"/>
</dbReference>
<keyword evidence="12 16" id="KW-0753">Steroid metabolism</keyword>
<keyword evidence="6 15" id="KW-0547">Nucleotide-binding</keyword>
<dbReference type="SUPFAM" id="SSF55060">
    <property type="entry name" value="GHMP Kinase, C-terminal domain"/>
    <property type="match status" value="1"/>
</dbReference>
<keyword evidence="8 16" id="KW-0752">Steroid biosynthesis</keyword>
<dbReference type="InterPro" id="IPR041431">
    <property type="entry name" value="Mvd1_C"/>
</dbReference>
<dbReference type="InterPro" id="IPR005935">
    <property type="entry name" value="Mev_decarb"/>
</dbReference>
<feature type="domain" description="Mvd1 C-terminal" evidence="17">
    <location>
        <begin position="180"/>
        <end position="393"/>
    </location>
</feature>
<name>A0A5K3FVU7_MESCO</name>
<evidence type="ECO:0000256" key="5">
    <source>
        <dbReference type="ARBA" id="ARBA00022516"/>
    </source>
</evidence>
<evidence type="ECO:0000256" key="6">
    <source>
        <dbReference type="ARBA" id="ARBA00022741"/>
    </source>
</evidence>
<dbReference type="AlphaFoldDB" id="A0A5K3FVU7"/>
<evidence type="ECO:0000256" key="16">
    <source>
        <dbReference type="RuleBase" id="RU363086"/>
    </source>
</evidence>
<dbReference type="UniPathway" id="UPA00063"/>
<dbReference type="WBParaSite" id="MCU_012053-RA">
    <property type="protein sequence ID" value="MCU_012053-RA"/>
    <property type="gene ID" value="MCU_012053"/>
</dbReference>
<evidence type="ECO:0000256" key="7">
    <source>
        <dbReference type="ARBA" id="ARBA00022840"/>
    </source>
</evidence>
<dbReference type="GO" id="GO:0004163">
    <property type="term" value="F:diphosphomevalonate decarboxylase activity"/>
    <property type="evidence" value="ECO:0007669"/>
    <property type="project" value="UniProtKB-UniRule"/>
</dbReference>
<dbReference type="InterPro" id="IPR014721">
    <property type="entry name" value="Ribsml_uS5_D2-typ_fold_subgr"/>
</dbReference>
<evidence type="ECO:0000313" key="19">
    <source>
        <dbReference type="WBParaSite" id="MCU_012053-RA"/>
    </source>
</evidence>
<evidence type="ECO:0000256" key="9">
    <source>
        <dbReference type="ARBA" id="ARBA00023011"/>
    </source>
</evidence>
<evidence type="ECO:0000256" key="3">
    <source>
        <dbReference type="ARBA" id="ARBA00012296"/>
    </source>
</evidence>
<dbReference type="GO" id="GO:0005829">
    <property type="term" value="C:cytosol"/>
    <property type="evidence" value="ECO:0007669"/>
    <property type="project" value="InterPro"/>
</dbReference>
<evidence type="ECO:0000259" key="18">
    <source>
        <dbReference type="Pfam" id="PF22700"/>
    </source>
</evidence>
<dbReference type="SUPFAM" id="SSF54211">
    <property type="entry name" value="Ribosomal protein S5 domain 2-like"/>
    <property type="match status" value="1"/>
</dbReference>
<dbReference type="GO" id="GO:0006695">
    <property type="term" value="P:cholesterol biosynthetic process"/>
    <property type="evidence" value="ECO:0007669"/>
    <property type="project" value="UniProtKB-UniPathway"/>
</dbReference>
<keyword evidence="7 15" id="KW-0067">ATP-binding</keyword>
<protein>
    <recommendedName>
        <fullName evidence="4 15">Diphosphomevalonate decarboxylase</fullName>
        <ecNumber evidence="3 15">4.1.1.33</ecNumber>
    </recommendedName>
</protein>
<dbReference type="PIRSF" id="PIRSF015950">
    <property type="entry name" value="Mev_P_decrbx"/>
    <property type="match status" value="1"/>
</dbReference>
<dbReference type="Gene3D" id="3.30.230.10">
    <property type="match status" value="1"/>
</dbReference>
<keyword evidence="10 15" id="KW-0443">Lipid metabolism</keyword>
<evidence type="ECO:0000256" key="15">
    <source>
        <dbReference type="PIRNR" id="PIRNR015950"/>
    </source>
</evidence>
<dbReference type="InterPro" id="IPR029765">
    <property type="entry name" value="Mev_diP_decarb"/>
</dbReference>
<comment type="function">
    <text evidence="1 16">Catalyzes the ATP dependent decarboxylation of (R)-5-diphosphomevalonate to form isopentenyl diphosphate (IPP). Functions in the mevalonate (MVA) pathway leading to isopentenyl diphosphate (IPP), a key precursor for the biosynthesis of isoprenoids and sterol synthesis.</text>
</comment>
<dbReference type="Gene3D" id="3.30.70.890">
    <property type="entry name" value="GHMP kinase, C-terminal domain"/>
    <property type="match status" value="1"/>
</dbReference>
<evidence type="ECO:0000256" key="1">
    <source>
        <dbReference type="ARBA" id="ARBA00003812"/>
    </source>
</evidence>
<keyword evidence="16" id="KW-0152">Cholesterol biosynthesis</keyword>
<evidence type="ECO:0000256" key="12">
    <source>
        <dbReference type="ARBA" id="ARBA00023221"/>
    </source>
</evidence>
<evidence type="ECO:0000256" key="14">
    <source>
        <dbReference type="ARBA" id="ARBA00048154"/>
    </source>
</evidence>
<reference evidence="19" key="1">
    <citation type="submission" date="2019-11" db="UniProtKB">
        <authorList>
            <consortium name="WormBaseParasite"/>
        </authorList>
    </citation>
    <scope>IDENTIFICATION</scope>
</reference>
<organism evidence="19">
    <name type="scientific">Mesocestoides corti</name>
    <name type="common">Flatworm</name>
    <dbReference type="NCBI Taxonomy" id="53468"/>
    <lineage>
        <taxon>Eukaryota</taxon>
        <taxon>Metazoa</taxon>
        <taxon>Spiralia</taxon>
        <taxon>Lophotrochozoa</taxon>
        <taxon>Platyhelminthes</taxon>
        <taxon>Cestoda</taxon>
        <taxon>Eucestoda</taxon>
        <taxon>Cyclophyllidea</taxon>
        <taxon>Mesocestoididae</taxon>
        <taxon>Mesocestoides</taxon>
    </lineage>
</organism>
<dbReference type="EC" id="4.1.1.33" evidence="3 15"/>
<feature type="domain" description="Diphosphomevalonate decarboxylase-like N-terminal" evidence="18">
    <location>
        <begin position="6"/>
        <end position="154"/>
    </location>
</feature>
<accession>A0A5K3FVU7</accession>